<sequence>MLFKNIPWFTRLWTVQEVVMAGEALLVFGEDTLPFSAVERLYVELERLSPYDSAVANIGESLFSVLGPYFRMAQQLWILEQGRTPLGSFSDFSGLEVSDPKDKVFAVQGLLSALGVTLPDADYSKPLSTVYLDAYRALIVHQGQIGILNELNCCCLVQETLGLPSWVPQVFGDHTPAMPTPMPLKEFREPMFHFSEDGLRLHVSGLQIDTVSCVSESLIGSFSAENASRLPQDVRAKTYAGTASHRNLARELYGIRTVVRWVEFAVSHEQVSVTGQVMKALHSCMLLGAISDVYLKKRSYSDFTRWIEVLMDDSRRVRCHEVIGESIDHQSNRNFGSYS</sequence>
<proteinExistence type="predicted"/>
<organism evidence="1 2">
    <name type="scientific">Hyaloscypha hepaticicola</name>
    <dbReference type="NCBI Taxonomy" id="2082293"/>
    <lineage>
        <taxon>Eukaryota</taxon>
        <taxon>Fungi</taxon>
        <taxon>Dikarya</taxon>
        <taxon>Ascomycota</taxon>
        <taxon>Pezizomycotina</taxon>
        <taxon>Leotiomycetes</taxon>
        <taxon>Helotiales</taxon>
        <taxon>Hyaloscyphaceae</taxon>
        <taxon>Hyaloscypha</taxon>
    </lineage>
</organism>
<evidence type="ECO:0000313" key="2">
    <source>
        <dbReference type="Proteomes" id="UP000235672"/>
    </source>
</evidence>
<gene>
    <name evidence="1" type="ORF">NA56DRAFT_186584</name>
</gene>
<evidence type="ECO:0008006" key="3">
    <source>
        <dbReference type="Google" id="ProtNLM"/>
    </source>
</evidence>
<dbReference type="Proteomes" id="UP000235672">
    <property type="component" value="Unassembled WGS sequence"/>
</dbReference>
<dbReference type="PANTHER" id="PTHR24148">
    <property type="entry name" value="ANKYRIN REPEAT DOMAIN-CONTAINING PROTEIN 39 HOMOLOG-RELATED"/>
    <property type="match status" value="1"/>
</dbReference>
<evidence type="ECO:0000313" key="1">
    <source>
        <dbReference type="EMBL" id="PMD20166.1"/>
    </source>
</evidence>
<dbReference type="EMBL" id="KZ613486">
    <property type="protein sequence ID" value="PMD20166.1"/>
    <property type="molecule type" value="Genomic_DNA"/>
</dbReference>
<dbReference type="PANTHER" id="PTHR24148:SF64">
    <property type="entry name" value="HETEROKARYON INCOMPATIBILITY DOMAIN-CONTAINING PROTEIN"/>
    <property type="match status" value="1"/>
</dbReference>
<reference evidence="1 2" key="1">
    <citation type="submission" date="2016-05" db="EMBL/GenBank/DDBJ databases">
        <title>A degradative enzymes factory behind the ericoid mycorrhizal symbiosis.</title>
        <authorList>
            <consortium name="DOE Joint Genome Institute"/>
            <person name="Martino E."/>
            <person name="Morin E."/>
            <person name="Grelet G."/>
            <person name="Kuo A."/>
            <person name="Kohler A."/>
            <person name="Daghino S."/>
            <person name="Barry K."/>
            <person name="Choi C."/>
            <person name="Cichocki N."/>
            <person name="Clum A."/>
            <person name="Copeland A."/>
            <person name="Hainaut M."/>
            <person name="Haridas S."/>
            <person name="Labutti K."/>
            <person name="Lindquist E."/>
            <person name="Lipzen A."/>
            <person name="Khouja H.-R."/>
            <person name="Murat C."/>
            <person name="Ohm R."/>
            <person name="Olson A."/>
            <person name="Spatafora J."/>
            <person name="Veneault-Fourrey C."/>
            <person name="Henrissat B."/>
            <person name="Grigoriev I."/>
            <person name="Martin F."/>
            <person name="Perotto S."/>
        </authorList>
    </citation>
    <scope>NUCLEOTIDE SEQUENCE [LARGE SCALE GENOMIC DNA]</scope>
    <source>
        <strain evidence="1 2">UAMH 7357</strain>
    </source>
</reference>
<accession>A0A2J6Q1T1</accession>
<dbReference type="AlphaFoldDB" id="A0A2J6Q1T1"/>
<keyword evidence="2" id="KW-1185">Reference proteome</keyword>
<dbReference type="InterPro" id="IPR052895">
    <property type="entry name" value="HetReg/Transcr_Mod"/>
</dbReference>
<protein>
    <recommendedName>
        <fullName evidence="3">Heterokaryon incompatibility domain-containing protein</fullName>
    </recommendedName>
</protein>
<dbReference type="OrthoDB" id="194358at2759"/>
<name>A0A2J6Q1T1_9HELO</name>